<evidence type="ECO:0000313" key="2">
    <source>
        <dbReference type="EMBL" id="TFY83702.1"/>
    </source>
</evidence>
<sequence length="288" mass="31388">MSSPHGDNLILTVPRESENSLLGRDPPRLLHPQATAHHHGRRTLQANERRTRRARDLSALRDPQVAQIDQCFQRLSLWTIKKVLFVFNMERKLTLEEEQCGQGDAASAGLGGEDSSSGSEGDVTLVEEPGSLPSAKEDADAGVLTCEKERDNRAGLPAPSPAAWENSWQARWEVLTELVRRNQESLLTGAEDVAASLGLPHISGSLESPQADGTPATPPIKFFFADDGPGQGGEDGEAGDESEDDYGEVLMNPQFTRPFESGMELAREFLENDGMRIDVRSGAKMLCI</sequence>
<feature type="compositionally biased region" description="Low complexity" evidence="1">
    <location>
        <begin position="103"/>
        <end position="122"/>
    </location>
</feature>
<dbReference type="EMBL" id="SFCI01000014">
    <property type="protein sequence ID" value="TFY83702.1"/>
    <property type="molecule type" value="Genomic_DNA"/>
</dbReference>
<accession>A0A4Z0A9G9</accession>
<protein>
    <submittedName>
        <fullName evidence="2">Uncharacterized protein</fullName>
    </submittedName>
</protein>
<dbReference type="Proteomes" id="UP000298061">
    <property type="component" value="Unassembled WGS sequence"/>
</dbReference>
<feature type="compositionally biased region" description="Acidic residues" evidence="1">
    <location>
        <begin position="234"/>
        <end position="246"/>
    </location>
</feature>
<feature type="region of interest" description="Disordered" evidence="1">
    <location>
        <begin position="103"/>
        <end position="141"/>
    </location>
</feature>
<dbReference type="AlphaFoldDB" id="A0A4Z0A9G9"/>
<reference evidence="2 3" key="1">
    <citation type="submission" date="2019-02" db="EMBL/GenBank/DDBJ databases">
        <title>Genome sequencing of the rare red list fungi Hericium alpestre (H. flagellum).</title>
        <authorList>
            <person name="Buettner E."/>
            <person name="Kellner H."/>
        </authorList>
    </citation>
    <scope>NUCLEOTIDE SEQUENCE [LARGE SCALE GENOMIC DNA]</scope>
    <source>
        <strain evidence="2 3">DSM 108284</strain>
    </source>
</reference>
<gene>
    <name evidence="2" type="ORF">EWM64_g316</name>
</gene>
<evidence type="ECO:0000313" key="3">
    <source>
        <dbReference type="Proteomes" id="UP000298061"/>
    </source>
</evidence>
<dbReference type="OrthoDB" id="2921613at2759"/>
<comment type="caution">
    <text evidence="2">The sequence shown here is derived from an EMBL/GenBank/DDBJ whole genome shotgun (WGS) entry which is preliminary data.</text>
</comment>
<name>A0A4Z0A9G9_9AGAM</name>
<feature type="region of interest" description="Disordered" evidence="1">
    <location>
        <begin position="225"/>
        <end position="246"/>
    </location>
</feature>
<proteinExistence type="predicted"/>
<feature type="region of interest" description="Disordered" evidence="1">
    <location>
        <begin position="20"/>
        <end position="49"/>
    </location>
</feature>
<evidence type="ECO:0000256" key="1">
    <source>
        <dbReference type="SAM" id="MobiDB-lite"/>
    </source>
</evidence>
<organism evidence="2 3">
    <name type="scientific">Hericium alpestre</name>
    <dbReference type="NCBI Taxonomy" id="135208"/>
    <lineage>
        <taxon>Eukaryota</taxon>
        <taxon>Fungi</taxon>
        <taxon>Dikarya</taxon>
        <taxon>Basidiomycota</taxon>
        <taxon>Agaricomycotina</taxon>
        <taxon>Agaricomycetes</taxon>
        <taxon>Russulales</taxon>
        <taxon>Hericiaceae</taxon>
        <taxon>Hericium</taxon>
    </lineage>
</organism>
<keyword evidence="3" id="KW-1185">Reference proteome</keyword>